<dbReference type="PANTHER" id="PTHR22642">
    <property type="entry name" value="IMIDAZOLONEPROPIONASE"/>
    <property type="match status" value="1"/>
</dbReference>
<dbReference type="InterPro" id="IPR013108">
    <property type="entry name" value="Amidohydro_3"/>
</dbReference>
<dbReference type="PANTHER" id="PTHR22642:SF20">
    <property type="entry name" value="AMIDOHYDROLASE 3 DOMAIN-CONTAINING PROTEIN"/>
    <property type="match status" value="1"/>
</dbReference>
<organism evidence="2 3">
    <name type="scientific">Aplosporella prunicola CBS 121167</name>
    <dbReference type="NCBI Taxonomy" id="1176127"/>
    <lineage>
        <taxon>Eukaryota</taxon>
        <taxon>Fungi</taxon>
        <taxon>Dikarya</taxon>
        <taxon>Ascomycota</taxon>
        <taxon>Pezizomycotina</taxon>
        <taxon>Dothideomycetes</taxon>
        <taxon>Dothideomycetes incertae sedis</taxon>
        <taxon>Botryosphaeriales</taxon>
        <taxon>Aplosporellaceae</taxon>
        <taxon>Aplosporella</taxon>
    </lineage>
</organism>
<accession>A0A6A6BQK7</accession>
<dbReference type="RefSeq" id="XP_033402108.1">
    <property type="nucleotide sequence ID" value="XM_033544699.1"/>
</dbReference>
<dbReference type="EMBL" id="ML995476">
    <property type="protein sequence ID" value="KAF2146399.1"/>
    <property type="molecule type" value="Genomic_DNA"/>
</dbReference>
<dbReference type="OrthoDB" id="3501663at2759"/>
<dbReference type="InterPro" id="IPR032466">
    <property type="entry name" value="Metal_Hydrolase"/>
</dbReference>
<dbReference type="InterPro" id="IPR011059">
    <property type="entry name" value="Metal-dep_hydrolase_composite"/>
</dbReference>
<name>A0A6A6BQK7_9PEZI</name>
<evidence type="ECO:0000313" key="3">
    <source>
        <dbReference type="Proteomes" id="UP000799438"/>
    </source>
</evidence>
<dbReference type="AlphaFoldDB" id="A0A6A6BQK7"/>
<dbReference type="SUPFAM" id="SSF51556">
    <property type="entry name" value="Metallo-dependent hydrolases"/>
    <property type="match status" value="1"/>
</dbReference>
<dbReference type="InterPro" id="IPR033932">
    <property type="entry name" value="YtcJ-like"/>
</dbReference>
<dbReference type="Gene3D" id="3.20.20.140">
    <property type="entry name" value="Metal-dependent hydrolases"/>
    <property type="match status" value="1"/>
</dbReference>
<dbReference type="Gene3D" id="2.30.40.10">
    <property type="entry name" value="Urease, subunit C, domain 1"/>
    <property type="match status" value="1"/>
</dbReference>
<keyword evidence="3" id="KW-1185">Reference proteome</keyword>
<protein>
    <recommendedName>
        <fullName evidence="1">Amidohydrolase 3 domain-containing protein</fullName>
    </recommendedName>
</protein>
<evidence type="ECO:0000313" key="2">
    <source>
        <dbReference type="EMBL" id="KAF2146399.1"/>
    </source>
</evidence>
<dbReference type="GeneID" id="54302195"/>
<evidence type="ECO:0000259" key="1">
    <source>
        <dbReference type="Pfam" id="PF07969"/>
    </source>
</evidence>
<feature type="domain" description="Amidohydrolase 3" evidence="1">
    <location>
        <begin position="59"/>
        <end position="539"/>
    </location>
</feature>
<dbReference type="Pfam" id="PF07969">
    <property type="entry name" value="Amidohydro_3"/>
    <property type="match status" value="1"/>
</dbReference>
<dbReference type="Proteomes" id="UP000799438">
    <property type="component" value="Unassembled WGS sequence"/>
</dbReference>
<dbReference type="CDD" id="cd01300">
    <property type="entry name" value="YtcJ_like"/>
    <property type="match status" value="1"/>
</dbReference>
<gene>
    <name evidence="2" type="ORF">K452DRAFT_324345</name>
</gene>
<proteinExistence type="predicted"/>
<dbReference type="SUPFAM" id="SSF51338">
    <property type="entry name" value="Composite domain of metallo-dependent hydrolases"/>
    <property type="match status" value="1"/>
</dbReference>
<sequence length="545" mass="59009">MATIFHNARIFQSRLLNGTDHTFAECMIVDHATGTIAHVGSKSDAEVAKAAEAGATPTDLGNKVILPAFMDSHMHLLLLGLALKKLSLEPCENLDDIRREIKRYAEDRPELPRILCRGWMQSTTNGLALSSMLEGLDSKGRPIFIDSKDLHSTWCNDAAIAEMGAHDLPDPVGGTIHRDEHGVPSGLFSEGAAIGLVWPHVSRVIGVNERAEALQAALNAYTAAGYTGVVDMAMDERVWEALELLQEGQNLPIRIAAHWLILPKSTDAENLAQVDRAIELHAKCNAQTSAGLRIAGIKVVCDGVVDGCTATLSEPYSSTGTSADPLWSVEMLGPVIRKADAAGLQCALHAIGDLAVKNAIDTLEQNVTPHHRHRIEHLELTSEEDAQRLGKLGITASIQPVHADPAIFRAWPRLLGEHRCKRAFAYREFLDGGATLAIGTDSPTAPYLPLPNLYTATTRLSAREPASEEKVNECFALELASAVCGATSGAAYSCFADEWTGQIKKGLKADFVVLDMEWSAKKLLEARVQQTWFEGRKVFDAKGIA</sequence>
<reference evidence="2" key="1">
    <citation type="journal article" date="2020" name="Stud. Mycol.">
        <title>101 Dothideomycetes genomes: a test case for predicting lifestyles and emergence of pathogens.</title>
        <authorList>
            <person name="Haridas S."/>
            <person name="Albert R."/>
            <person name="Binder M."/>
            <person name="Bloem J."/>
            <person name="Labutti K."/>
            <person name="Salamov A."/>
            <person name="Andreopoulos B."/>
            <person name="Baker S."/>
            <person name="Barry K."/>
            <person name="Bills G."/>
            <person name="Bluhm B."/>
            <person name="Cannon C."/>
            <person name="Castanera R."/>
            <person name="Culley D."/>
            <person name="Daum C."/>
            <person name="Ezra D."/>
            <person name="Gonzalez J."/>
            <person name="Henrissat B."/>
            <person name="Kuo A."/>
            <person name="Liang C."/>
            <person name="Lipzen A."/>
            <person name="Lutzoni F."/>
            <person name="Magnuson J."/>
            <person name="Mondo S."/>
            <person name="Nolan M."/>
            <person name="Ohm R."/>
            <person name="Pangilinan J."/>
            <person name="Park H.-J."/>
            <person name="Ramirez L."/>
            <person name="Alfaro M."/>
            <person name="Sun H."/>
            <person name="Tritt A."/>
            <person name="Yoshinaga Y."/>
            <person name="Zwiers L.-H."/>
            <person name="Turgeon B."/>
            <person name="Goodwin S."/>
            <person name="Spatafora J."/>
            <person name="Crous P."/>
            <person name="Grigoriev I."/>
        </authorList>
    </citation>
    <scope>NUCLEOTIDE SEQUENCE</scope>
    <source>
        <strain evidence="2">CBS 121167</strain>
    </source>
</reference>
<dbReference type="Gene3D" id="3.10.310.70">
    <property type="match status" value="1"/>
</dbReference>
<dbReference type="GO" id="GO:0016810">
    <property type="term" value="F:hydrolase activity, acting on carbon-nitrogen (but not peptide) bonds"/>
    <property type="evidence" value="ECO:0007669"/>
    <property type="project" value="InterPro"/>
</dbReference>